<accession>A0ABY2TRY1</accession>
<comment type="similarity">
    <text evidence="2">Belongs to the glycosyl hydrolase 33 family.</text>
</comment>
<dbReference type="PANTHER" id="PTHR10628">
    <property type="entry name" value="SIALIDASE"/>
    <property type="match status" value="1"/>
</dbReference>
<name>A0ABY2TRY1_9SPIR</name>
<dbReference type="Pfam" id="PF13859">
    <property type="entry name" value="BNR_3"/>
    <property type="match status" value="1"/>
</dbReference>
<dbReference type="CDD" id="cd15482">
    <property type="entry name" value="Sialidase_non-viral"/>
    <property type="match status" value="1"/>
</dbReference>
<evidence type="ECO:0000256" key="3">
    <source>
        <dbReference type="ARBA" id="ARBA00012733"/>
    </source>
</evidence>
<dbReference type="RefSeq" id="WP_137998561.1">
    <property type="nucleotide sequence ID" value="NZ_SJDU01000197.1"/>
</dbReference>
<comment type="catalytic activity">
    <reaction evidence="1">
        <text>Hydrolysis of alpha-(2-&gt;3)-, alpha-(2-&gt;6)-, alpha-(2-&gt;8)- glycosidic linkages of terminal sialic acid residues in oligosaccharides, glycoproteins, glycolipids, colominic acid and synthetic substrates.</text>
        <dbReference type="EC" id="3.2.1.18"/>
    </reaction>
</comment>
<dbReference type="InterPro" id="IPR026856">
    <property type="entry name" value="Sialidase_fam"/>
</dbReference>
<dbReference type="Gene3D" id="2.120.10.10">
    <property type="match status" value="1"/>
</dbReference>
<proteinExistence type="inferred from homology"/>
<protein>
    <recommendedName>
        <fullName evidence="3">exo-alpha-sialidase</fullName>
        <ecNumber evidence="3">3.2.1.18</ecNumber>
    </recommendedName>
</protein>
<comment type="caution">
    <text evidence="5">The sequence shown here is derived from an EMBL/GenBank/DDBJ whole genome shotgun (WGS) entry which is preliminary data.</text>
</comment>
<evidence type="ECO:0000256" key="1">
    <source>
        <dbReference type="ARBA" id="ARBA00000427"/>
    </source>
</evidence>
<dbReference type="EC" id="3.2.1.18" evidence="3"/>
<organism evidence="5 6">
    <name type="scientific">Brachyspira catarrhinii</name>
    <dbReference type="NCBI Taxonomy" id="2528966"/>
    <lineage>
        <taxon>Bacteria</taxon>
        <taxon>Pseudomonadati</taxon>
        <taxon>Spirochaetota</taxon>
        <taxon>Spirochaetia</taxon>
        <taxon>Brachyspirales</taxon>
        <taxon>Brachyspiraceae</taxon>
        <taxon>Brachyspira</taxon>
    </lineage>
</organism>
<evidence type="ECO:0000313" key="5">
    <source>
        <dbReference type="EMBL" id="TKZ34508.1"/>
    </source>
</evidence>
<evidence type="ECO:0000259" key="4">
    <source>
        <dbReference type="Pfam" id="PF13859"/>
    </source>
</evidence>
<reference evidence="5 6" key="1">
    <citation type="journal article" date="2019" name="Anaerobe">
        <title>Brachyspira catarrhinii sp. nov., an anaerobic intestinal spirochaete isolated from vervet monkeys may have been misidentified as Brachyspira aalborgi in previous studies.</title>
        <authorList>
            <person name="Phillips N.D."/>
            <person name="La T."/>
            <person name="Hampson D.J."/>
        </authorList>
    </citation>
    <scope>NUCLEOTIDE SEQUENCE [LARGE SCALE GENOMIC DNA]</scope>
    <source>
        <strain evidence="5 6">Z12</strain>
    </source>
</reference>
<feature type="domain" description="Sialidase" evidence="4">
    <location>
        <begin position="94"/>
        <end position="327"/>
    </location>
</feature>
<dbReference type="EMBL" id="SJDU01000197">
    <property type="protein sequence ID" value="TKZ34508.1"/>
    <property type="molecule type" value="Genomic_DNA"/>
</dbReference>
<keyword evidence="6" id="KW-1185">Reference proteome</keyword>
<dbReference type="SUPFAM" id="SSF50939">
    <property type="entry name" value="Sialidases"/>
    <property type="match status" value="1"/>
</dbReference>
<evidence type="ECO:0000313" key="6">
    <source>
        <dbReference type="Proteomes" id="UP000310168"/>
    </source>
</evidence>
<dbReference type="PANTHER" id="PTHR10628:SF30">
    <property type="entry name" value="EXO-ALPHA-SIALIDASE"/>
    <property type="match status" value="1"/>
</dbReference>
<dbReference type="InterPro" id="IPR011040">
    <property type="entry name" value="Sialidase"/>
</dbReference>
<sequence>MRKRYFTIPLTVIVIITGIWACKYGGIGPAGIDLSVLNKKNNGNNGEESRGLADGLLGYNGEITYGTNKRINPYMDAAIEVFPFQHGTAYYRIPALVVTTNGTLLAFADRRYNNRDDLPNRIEVEVTRSTNNGETWSKRIRVTPRSVSSSDGYGDTAAVVVRNSNTVLAFVASHTGFRASNPNKPIGINLFRSTDEGLTWQGEDITSQIYGAQCKDPVRSKWHAAFVSSGAGIQLSTGRILFVLNVREDGQWNVKLFRNYVMYSDDGGYTWSVSKNAPVNAYGGNEAKIVELADGRLLMSARPSSGNKRMHAYSSDRGETWSEATQKSDVTVAGSNGDMIYYTSIKNGWDTNRIIHFIPTGNTTVTGEGQYNGRWGPANPYFYYSYDDGKTFEKSQAIRNGQQAGYSSLAVLHDGSIGVLFEDKSWGGPIKFMRVNFEWLTRGKDKGPQKITAATTEDDKK</sequence>
<dbReference type="InterPro" id="IPR036278">
    <property type="entry name" value="Sialidase_sf"/>
</dbReference>
<evidence type="ECO:0000256" key="2">
    <source>
        <dbReference type="ARBA" id="ARBA00009348"/>
    </source>
</evidence>
<dbReference type="Proteomes" id="UP000310168">
    <property type="component" value="Unassembled WGS sequence"/>
</dbReference>
<gene>
    <name evidence="5" type="ORF">EZH24_07850</name>
</gene>